<sequence>MTAKTCSTESEQDSKIDAVGTLEGRAHSFLVPYEYTPVVTGLVFTMALPMFHQDVADLSDTPSYLEVAGILFGAISTGTSLISTIIWVSGLIRATTLFSLRIEPQAAMTFLCHPSTAARKRAARVAFLISMMSLILQECCRAAVFLPTRVGNVIIVIFVASIVAAMSCAAAENKLCDEILASDDYTKIDYFMMFHKAEQDKSRLVASETTPLT</sequence>
<feature type="transmembrane region" description="Helical" evidence="1">
    <location>
        <begin position="125"/>
        <end position="144"/>
    </location>
</feature>
<accession>A0A9N8E8V3</accession>
<evidence type="ECO:0000313" key="3">
    <source>
        <dbReference type="Proteomes" id="UP001153069"/>
    </source>
</evidence>
<keyword evidence="1" id="KW-0812">Transmembrane</keyword>
<comment type="caution">
    <text evidence="2">The sequence shown here is derived from an EMBL/GenBank/DDBJ whole genome shotgun (WGS) entry which is preliminary data.</text>
</comment>
<keyword evidence="3" id="KW-1185">Reference proteome</keyword>
<name>A0A9N8E8V3_9STRA</name>
<evidence type="ECO:0000256" key="1">
    <source>
        <dbReference type="SAM" id="Phobius"/>
    </source>
</evidence>
<dbReference type="AlphaFoldDB" id="A0A9N8E8V3"/>
<keyword evidence="1" id="KW-0472">Membrane</keyword>
<organism evidence="2 3">
    <name type="scientific">Seminavis robusta</name>
    <dbReference type="NCBI Taxonomy" id="568900"/>
    <lineage>
        <taxon>Eukaryota</taxon>
        <taxon>Sar</taxon>
        <taxon>Stramenopiles</taxon>
        <taxon>Ochrophyta</taxon>
        <taxon>Bacillariophyta</taxon>
        <taxon>Bacillariophyceae</taxon>
        <taxon>Bacillariophycidae</taxon>
        <taxon>Naviculales</taxon>
        <taxon>Naviculaceae</taxon>
        <taxon>Seminavis</taxon>
    </lineage>
</organism>
<feature type="transmembrane region" description="Helical" evidence="1">
    <location>
        <begin position="67"/>
        <end position="92"/>
    </location>
</feature>
<feature type="transmembrane region" description="Helical" evidence="1">
    <location>
        <begin position="150"/>
        <end position="171"/>
    </location>
</feature>
<dbReference type="Proteomes" id="UP001153069">
    <property type="component" value="Unassembled WGS sequence"/>
</dbReference>
<protein>
    <submittedName>
        <fullName evidence="2">Uncharacterized protein</fullName>
    </submittedName>
</protein>
<dbReference type="EMBL" id="CAICTM010000675">
    <property type="protein sequence ID" value="CAB9514814.1"/>
    <property type="molecule type" value="Genomic_DNA"/>
</dbReference>
<gene>
    <name evidence="2" type="ORF">SEMRO_676_G185640.1</name>
</gene>
<proteinExistence type="predicted"/>
<evidence type="ECO:0000313" key="2">
    <source>
        <dbReference type="EMBL" id="CAB9514814.1"/>
    </source>
</evidence>
<reference evidence="2" key="1">
    <citation type="submission" date="2020-06" db="EMBL/GenBank/DDBJ databases">
        <authorList>
            <consortium name="Plant Systems Biology data submission"/>
        </authorList>
    </citation>
    <scope>NUCLEOTIDE SEQUENCE</scope>
    <source>
        <strain evidence="2">D6</strain>
    </source>
</reference>
<keyword evidence="1" id="KW-1133">Transmembrane helix</keyword>